<gene>
    <name evidence="1" type="ORF">I8J29_18320</name>
</gene>
<dbReference type="Pfam" id="PF14070">
    <property type="entry name" value="YjfB_motility"/>
    <property type="match status" value="1"/>
</dbReference>
<dbReference type="InterPro" id="IPR025906">
    <property type="entry name" value="YjfB_motility"/>
</dbReference>
<dbReference type="EMBL" id="JAGGDJ010000015">
    <property type="protein sequence ID" value="MBO7746169.1"/>
    <property type="molecule type" value="Genomic_DNA"/>
</dbReference>
<evidence type="ECO:0000313" key="1">
    <source>
        <dbReference type="EMBL" id="MBO7746169.1"/>
    </source>
</evidence>
<accession>A0ABS3WCY0</accession>
<name>A0ABS3WCY0_9BACL</name>
<dbReference type="Proteomes" id="UP000670947">
    <property type="component" value="Unassembled WGS sequence"/>
</dbReference>
<comment type="caution">
    <text evidence="1">The sequence shown here is derived from an EMBL/GenBank/DDBJ whole genome shotgun (WGS) entry which is preliminary data.</text>
</comment>
<protein>
    <submittedName>
        <fullName evidence="1">YjfB family protein</fullName>
    </submittedName>
</protein>
<evidence type="ECO:0000313" key="2">
    <source>
        <dbReference type="Proteomes" id="UP000670947"/>
    </source>
</evidence>
<dbReference type="RefSeq" id="WP_208848963.1">
    <property type="nucleotide sequence ID" value="NZ_JAGGDJ010000015.1"/>
</dbReference>
<sequence>MDIPALSISLAQGSLAQAVGIQVLKMAQDQATAQSQQLVQMMQQSAQPNLGANLDIRV</sequence>
<reference evidence="1 2" key="1">
    <citation type="submission" date="2021-03" db="EMBL/GenBank/DDBJ databases">
        <title>Paenibacillus artemisicola MWE-103 whole genome sequence.</title>
        <authorList>
            <person name="Ham Y.J."/>
        </authorList>
    </citation>
    <scope>NUCLEOTIDE SEQUENCE [LARGE SCALE GENOMIC DNA]</scope>
    <source>
        <strain evidence="1 2">MWE-103</strain>
    </source>
</reference>
<proteinExistence type="predicted"/>
<keyword evidence="2" id="KW-1185">Reference proteome</keyword>
<organism evidence="1 2">
    <name type="scientific">Paenibacillus artemisiicola</name>
    <dbReference type="NCBI Taxonomy" id="1172618"/>
    <lineage>
        <taxon>Bacteria</taxon>
        <taxon>Bacillati</taxon>
        <taxon>Bacillota</taxon>
        <taxon>Bacilli</taxon>
        <taxon>Bacillales</taxon>
        <taxon>Paenibacillaceae</taxon>
        <taxon>Paenibacillus</taxon>
    </lineage>
</organism>